<dbReference type="OMA" id="RYCLANE"/>
<dbReference type="EMBL" id="MCFI01000006">
    <property type="protein sequence ID" value="ORY84433.1"/>
    <property type="molecule type" value="Genomic_DNA"/>
</dbReference>
<organism evidence="2 3">
    <name type="scientific">Protomyces lactucae-debilis</name>
    <dbReference type="NCBI Taxonomy" id="2754530"/>
    <lineage>
        <taxon>Eukaryota</taxon>
        <taxon>Fungi</taxon>
        <taxon>Dikarya</taxon>
        <taxon>Ascomycota</taxon>
        <taxon>Taphrinomycotina</taxon>
        <taxon>Taphrinomycetes</taxon>
        <taxon>Taphrinales</taxon>
        <taxon>Protomycetaceae</taxon>
        <taxon>Protomyces</taxon>
    </lineage>
</organism>
<dbReference type="Proteomes" id="UP000193685">
    <property type="component" value="Unassembled WGS sequence"/>
</dbReference>
<dbReference type="AlphaFoldDB" id="A0A1Y2FKD0"/>
<keyword evidence="3" id="KW-1185">Reference proteome</keyword>
<protein>
    <submittedName>
        <fullName evidence="2">Uncharacterized protein</fullName>
    </submittedName>
</protein>
<feature type="compositionally biased region" description="Basic and acidic residues" evidence="1">
    <location>
        <begin position="376"/>
        <end position="389"/>
    </location>
</feature>
<sequence length="427" mass="47453">MPPKIPVQALDAAQQKEAAQHLTKTTNTLILDYLLWLSAKTVLHEARGHHLRQPRPVSKGRRLVGLVDGLILSFEHSAQPRLPSQKLTERLHLSALVILYVYRDAYRLSRGTRETHERRREITRHRTRQYLNARRVEHCLSGLASPAQAARFSSEPSHCPRAIRQEAATLFGLNPELDLTHKDLAGKPPMLFEALEGFMMVSAEQFRSQRTTPAAMWTDMASDFMLFACLEAYLVYGATGMGMLNACFAWGRNGETGSDALNGLLKPRSIQVPHFALLEQGQAARLALLVANLPLEGASPSDPVLLEHMLEIAKEKLYPDFRDQVLSYLHAVLSSMSEPDLSAYGAASAENNIQAPILSKSVLTAPGEILISHDREAEDRHADLEREPRMTATQAEQNMGAYYGQHGKKRDAPAGGAESNKKTRVYV</sequence>
<evidence type="ECO:0000256" key="1">
    <source>
        <dbReference type="SAM" id="MobiDB-lite"/>
    </source>
</evidence>
<gene>
    <name evidence="2" type="ORF">BCR37DRAFT_378455</name>
</gene>
<accession>A0A1Y2FKD0</accession>
<comment type="caution">
    <text evidence="2">The sequence shown here is derived from an EMBL/GenBank/DDBJ whole genome shotgun (WGS) entry which is preliminary data.</text>
</comment>
<feature type="region of interest" description="Disordered" evidence="1">
    <location>
        <begin position="376"/>
        <end position="427"/>
    </location>
</feature>
<reference evidence="2 3" key="1">
    <citation type="submission" date="2016-07" db="EMBL/GenBank/DDBJ databases">
        <title>Pervasive Adenine N6-methylation of Active Genes in Fungi.</title>
        <authorList>
            <consortium name="DOE Joint Genome Institute"/>
            <person name="Mondo S.J."/>
            <person name="Dannebaum R.O."/>
            <person name="Kuo R.C."/>
            <person name="Labutti K."/>
            <person name="Haridas S."/>
            <person name="Kuo A."/>
            <person name="Salamov A."/>
            <person name="Ahrendt S.R."/>
            <person name="Lipzen A."/>
            <person name="Sullivan W."/>
            <person name="Andreopoulos W.B."/>
            <person name="Clum A."/>
            <person name="Lindquist E."/>
            <person name="Daum C."/>
            <person name="Ramamoorthy G.K."/>
            <person name="Gryganskyi A."/>
            <person name="Culley D."/>
            <person name="Magnuson J.K."/>
            <person name="James T.Y."/>
            <person name="O'Malley M.A."/>
            <person name="Stajich J.E."/>
            <person name="Spatafora J.W."/>
            <person name="Visel A."/>
            <person name="Grigoriev I.V."/>
        </authorList>
    </citation>
    <scope>NUCLEOTIDE SEQUENCE [LARGE SCALE GENOMIC DNA]</scope>
    <source>
        <strain evidence="2 3">12-1054</strain>
    </source>
</reference>
<dbReference type="OrthoDB" id="4149149at2759"/>
<dbReference type="GeneID" id="63785646"/>
<proteinExistence type="predicted"/>
<evidence type="ECO:0000313" key="2">
    <source>
        <dbReference type="EMBL" id="ORY84433.1"/>
    </source>
</evidence>
<evidence type="ECO:0000313" key="3">
    <source>
        <dbReference type="Proteomes" id="UP000193685"/>
    </source>
</evidence>
<dbReference type="RefSeq" id="XP_040726451.1">
    <property type="nucleotide sequence ID" value="XM_040869047.1"/>
</dbReference>
<name>A0A1Y2FKD0_PROLT</name>